<keyword evidence="2" id="KW-1185">Reference proteome</keyword>
<reference evidence="1" key="1">
    <citation type="submission" date="2021-04" db="EMBL/GenBank/DDBJ databases">
        <title>Dactylosporangium aurantiacum NRRL B-8018 full assembly.</title>
        <authorList>
            <person name="Hartkoorn R.C."/>
            <person name="Beaudoing E."/>
            <person name="Hot D."/>
        </authorList>
    </citation>
    <scope>NUCLEOTIDE SEQUENCE</scope>
    <source>
        <strain evidence="1">NRRL B-8018</strain>
    </source>
</reference>
<evidence type="ECO:0000313" key="1">
    <source>
        <dbReference type="EMBL" id="UWZ56967.1"/>
    </source>
</evidence>
<gene>
    <name evidence="1" type="ORF">Daura_12820</name>
</gene>
<dbReference type="OrthoDB" id="4327029at2"/>
<dbReference type="KEGG" id="daur:Daura_12820"/>
<dbReference type="AlphaFoldDB" id="A0A9Q9MPV4"/>
<dbReference type="RefSeq" id="WP_033361452.1">
    <property type="nucleotide sequence ID" value="NZ_CP073767.1"/>
</dbReference>
<sequence>MSESVYVTAAVAVARSRLRAYLNAPVAPAAGWTPERWAGLPGADPDELPAAIAEADRWLAGDAATVLRDLARDDELTLRYDEATGSLAADVAARADFRLPALVWAVTVFRGLAAFMAGDDHGLVTVNADWSDDDILLRLAPGHARLLDRGRDARAVAEARGRAIDVEAAARDAGDDPADDVIDRLLDG</sequence>
<evidence type="ECO:0000313" key="2">
    <source>
        <dbReference type="Proteomes" id="UP001058003"/>
    </source>
</evidence>
<dbReference type="EMBL" id="CP073767">
    <property type="protein sequence ID" value="UWZ56967.1"/>
    <property type="molecule type" value="Genomic_DNA"/>
</dbReference>
<accession>A0A9Q9MPV4</accession>
<name>A0A9Q9MPV4_9ACTN</name>
<protein>
    <submittedName>
        <fullName evidence="1">Uncharacterized protein</fullName>
    </submittedName>
</protein>
<dbReference type="Proteomes" id="UP001058003">
    <property type="component" value="Chromosome"/>
</dbReference>
<proteinExistence type="predicted"/>
<organism evidence="1 2">
    <name type="scientific">Dactylosporangium aurantiacum</name>
    <dbReference type="NCBI Taxonomy" id="35754"/>
    <lineage>
        <taxon>Bacteria</taxon>
        <taxon>Bacillati</taxon>
        <taxon>Actinomycetota</taxon>
        <taxon>Actinomycetes</taxon>
        <taxon>Micromonosporales</taxon>
        <taxon>Micromonosporaceae</taxon>
        <taxon>Dactylosporangium</taxon>
    </lineage>
</organism>